<evidence type="ECO:0000313" key="2">
    <source>
        <dbReference type="Proteomes" id="UP000199259"/>
    </source>
</evidence>
<dbReference type="Proteomes" id="UP000199259">
    <property type="component" value="Unassembled WGS sequence"/>
</dbReference>
<gene>
    <name evidence="1" type="ORF">SAMN04488589_2295</name>
</gene>
<evidence type="ECO:0000313" key="1">
    <source>
        <dbReference type="EMBL" id="SDG15560.1"/>
    </source>
</evidence>
<dbReference type="OrthoDB" id="141411at2157"/>
<sequence length="269" mass="28902">MTELVRKMILAISILAMLLVSGCADTVQTADPVSPDNVFVSTNPVVIKEFQEQDISLTVTNNDTQAIESVTVSGFIPFTVTGTGSVNIAGKETTAQSSVLNAKITAPAFNTDVNDSAVTISYLSGMDEESKQITKTKSVPVDVTIMPDVQLQFLGFVENMDSLRTTTSETWELKKGENATISFSVKNHGQSTIPAGLLTVVFDVDNELIADDASMDINESMARSGTSYTKGIQIPVKSDAPNGETDIYVKLMYGDNVVDEQTLILTVKL</sequence>
<name>A0A7Z7FF73_9EURY</name>
<organism evidence="1 2">
    <name type="scientific">Methanolobus vulcani</name>
    <dbReference type="NCBI Taxonomy" id="38026"/>
    <lineage>
        <taxon>Archaea</taxon>
        <taxon>Methanobacteriati</taxon>
        <taxon>Methanobacteriota</taxon>
        <taxon>Stenosarchaea group</taxon>
        <taxon>Methanomicrobia</taxon>
        <taxon>Methanosarcinales</taxon>
        <taxon>Methanosarcinaceae</taxon>
        <taxon>Methanolobus</taxon>
    </lineage>
</organism>
<accession>A0A7Z7FF73</accession>
<dbReference type="InterPro" id="IPR013783">
    <property type="entry name" value="Ig-like_fold"/>
</dbReference>
<reference evidence="1 2" key="1">
    <citation type="submission" date="2016-10" db="EMBL/GenBank/DDBJ databases">
        <authorList>
            <person name="Varghese N."/>
            <person name="Submissions S."/>
        </authorList>
    </citation>
    <scope>NUCLEOTIDE SEQUENCE [LARGE SCALE GENOMIC DNA]</scope>
    <source>
        <strain evidence="1 2">PL 12/M</strain>
    </source>
</reference>
<keyword evidence="2" id="KW-1185">Reference proteome</keyword>
<comment type="caution">
    <text evidence="1">The sequence shown here is derived from an EMBL/GenBank/DDBJ whole genome shotgun (WGS) entry which is preliminary data.</text>
</comment>
<dbReference type="AlphaFoldDB" id="A0A7Z7FF73"/>
<proteinExistence type="predicted"/>
<protein>
    <submittedName>
        <fullName evidence="1">Uncharacterized protein</fullName>
    </submittedName>
</protein>
<dbReference type="PROSITE" id="PS51257">
    <property type="entry name" value="PROKAR_LIPOPROTEIN"/>
    <property type="match status" value="1"/>
</dbReference>
<dbReference type="Gene3D" id="2.60.40.10">
    <property type="entry name" value="Immunoglobulins"/>
    <property type="match status" value="1"/>
</dbReference>
<dbReference type="EMBL" id="FNCA01000008">
    <property type="protein sequence ID" value="SDG15560.1"/>
    <property type="molecule type" value="Genomic_DNA"/>
</dbReference>
<dbReference type="RefSeq" id="WP_091710588.1">
    <property type="nucleotide sequence ID" value="NZ_FNCA01000008.1"/>
</dbReference>